<dbReference type="PRINTS" id="PR00385">
    <property type="entry name" value="P450"/>
</dbReference>
<name>A0A7T4UR90_9GAMM</name>
<keyword evidence="2" id="KW-0479">Metal-binding</keyword>
<dbReference type="GO" id="GO:0005506">
    <property type="term" value="F:iron ion binding"/>
    <property type="evidence" value="ECO:0007669"/>
    <property type="project" value="InterPro"/>
</dbReference>
<dbReference type="InterPro" id="IPR001128">
    <property type="entry name" value="Cyt_P450"/>
</dbReference>
<evidence type="ECO:0000313" key="4">
    <source>
        <dbReference type="Proteomes" id="UP000596063"/>
    </source>
</evidence>
<dbReference type="EMBL" id="CP066167">
    <property type="protein sequence ID" value="QQD19476.1"/>
    <property type="molecule type" value="Genomic_DNA"/>
</dbReference>
<comment type="similarity">
    <text evidence="1 2">Belongs to the cytochrome P450 family.</text>
</comment>
<keyword evidence="2" id="KW-0503">Monooxygenase</keyword>
<evidence type="ECO:0000256" key="2">
    <source>
        <dbReference type="RuleBase" id="RU000461"/>
    </source>
</evidence>
<dbReference type="PROSITE" id="PS00086">
    <property type="entry name" value="CYTOCHROME_P450"/>
    <property type="match status" value="1"/>
</dbReference>
<keyword evidence="2" id="KW-0349">Heme</keyword>
<dbReference type="PANTHER" id="PTHR46696:SF6">
    <property type="entry name" value="P450, PUTATIVE (EUROFUNG)-RELATED"/>
    <property type="match status" value="1"/>
</dbReference>
<protein>
    <submittedName>
        <fullName evidence="3">Cytochrome P450</fullName>
    </submittedName>
</protein>
<dbReference type="Proteomes" id="UP000596063">
    <property type="component" value="Chromosome"/>
</dbReference>
<keyword evidence="4" id="KW-1185">Reference proteome</keyword>
<dbReference type="Pfam" id="PF00067">
    <property type="entry name" value="p450"/>
    <property type="match status" value="1"/>
</dbReference>
<reference evidence="3 4" key="1">
    <citation type="submission" date="2020-12" db="EMBL/GenBank/DDBJ databases">
        <authorList>
            <person name="Shan Y."/>
        </authorList>
    </citation>
    <scope>NUCLEOTIDE SEQUENCE [LARGE SCALE GENOMIC DNA]</scope>
    <source>
        <strain evidence="4">csc3.9</strain>
    </source>
</reference>
<dbReference type="RefSeq" id="WP_198570960.1">
    <property type="nucleotide sequence ID" value="NZ_CP066167.1"/>
</dbReference>
<keyword evidence="2" id="KW-0560">Oxidoreductase</keyword>
<gene>
    <name evidence="3" type="ORF">I6N98_06400</name>
</gene>
<keyword evidence="2" id="KW-0408">Iron</keyword>
<dbReference type="GO" id="GO:0020037">
    <property type="term" value="F:heme binding"/>
    <property type="evidence" value="ECO:0007669"/>
    <property type="project" value="InterPro"/>
</dbReference>
<evidence type="ECO:0000313" key="3">
    <source>
        <dbReference type="EMBL" id="QQD19476.1"/>
    </source>
</evidence>
<dbReference type="KEGG" id="snan:I6N98_06400"/>
<accession>A0A7T4UR90</accession>
<dbReference type="InterPro" id="IPR002397">
    <property type="entry name" value="Cyt_P450_B"/>
</dbReference>
<dbReference type="SUPFAM" id="SSF48264">
    <property type="entry name" value="Cytochrome P450"/>
    <property type="match status" value="1"/>
</dbReference>
<dbReference type="GO" id="GO:0004497">
    <property type="term" value="F:monooxygenase activity"/>
    <property type="evidence" value="ECO:0007669"/>
    <property type="project" value="UniProtKB-KW"/>
</dbReference>
<dbReference type="PRINTS" id="PR00359">
    <property type="entry name" value="BP450"/>
</dbReference>
<dbReference type="InterPro" id="IPR017972">
    <property type="entry name" value="Cyt_P450_CS"/>
</dbReference>
<dbReference type="Gene3D" id="1.10.630.10">
    <property type="entry name" value="Cytochrome P450"/>
    <property type="match status" value="1"/>
</dbReference>
<organism evidence="3 4">
    <name type="scientific">Spongiibacter nanhainus</name>
    <dbReference type="NCBI Taxonomy" id="2794344"/>
    <lineage>
        <taxon>Bacteria</taxon>
        <taxon>Pseudomonadati</taxon>
        <taxon>Pseudomonadota</taxon>
        <taxon>Gammaproteobacteria</taxon>
        <taxon>Cellvibrionales</taxon>
        <taxon>Spongiibacteraceae</taxon>
        <taxon>Spongiibacter</taxon>
    </lineage>
</organism>
<dbReference type="InterPro" id="IPR036396">
    <property type="entry name" value="Cyt_P450_sf"/>
</dbReference>
<dbReference type="AlphaFoldDB" id="A0A7T4UR90"/>
<dbReference type="GO" id="GO:0016705">
    <property type="term" value="F:oxidoreductase activity, acting on paired donors, with incorporation or reduction of molecular oxygen"/>
    <property type="evidence" value="ECO:0007669"/>
    <property type="project" value="InterPro"/>
</dbReference>
<proteinExistence type="inferred from homology"/>
<sequence length="415" mass="46813">MSNAAQLSPAVDKPDHVADDLVYDFDFYADPGLIERGHARAVEVSKEAPPIFWTPRQGGHWIIRGHKAVFDVSRDTDKFSNGPISYEELQEILKSLPEDYPKPLIPTPITLDPPHHTMFRLPLQRAFSPKAMKKIEGDIRTLAADLIEKYKPQGGCEFMGSIAEPLPVTVFLKIFGLPIEKQDEYRALVKEHLANTDFEPSAVQERLRKVAAVMHDTIMERKDNPQDDVISLLWSAEFDGQPATIHDLENYCVMIFVAGLDTVMNGMGIGANHLATHPELQAELRANPDKVPAATEEILRRYTFTLPPRFVKEDMEFQGVTMKKGEKAVLLLPTADLDPNEFDSPEEFNLARESVHIAFGAGPHRCLGSHLARIELNILYEEMLARLPEFRLNPDHPVQYHGGPVWGPEELHLLW</sequence>
<evidence type="ECO:0000256" key="1">
    <source>
        <dbReference type="ARBA" id="ARBA00010617"/>
    </source>
</evidence>
<dbReference type="CDD" id="cd11035">
    <property type="entry name" value="P450cam-like"/>
    <property type="match status" value="1"/>
</dbReference>
<dbReference type="PANTHER" id="PTHR46696">
    <property type="entry name" value="P450, PUTATIVE (EUROFUNG)-RELATED"/>
    <property type="match status" value="1"/>
</dbReference>